<evidence type="ECO:0000313" key="4">
    <source>
        <dbReference type="Proteomes" id="UP000821866"/>
    </source>
</evidence>
<dbReference type="Proteomes" id="UP000821866">
    <property type="component" value="Chromosome 1"/>
</dbReference>
<evidence type="ECO:0000313" key="3">
    <source>
        <dbReference type="EMBL" id="KAH8039374.1"/>
    </source>
</evidence>
<keyword evidence="4" id="KW-1185">Reference proteome</keyword>
<dbReference type="GO" id="GO:0005667">
    <property type="term" value="C:transcription regulator complex"/>
    <property type="evidence" value="ECO:0007669"/>
    <property type="project" value="TreeGrafter"/>
</dbReference>
<name>A0A9J6EY08_RHIMP</name>
<gene>
    <name evidence="3" type="ORF">HPB51_006000</name>
</gene>
<feature type="compositionally biased region" description="Basic and acidic residues" evidence="1">
    <location>
        <begin position="413"/>
        <end position="430"/>
    </location>
</feature>
<comment type="caution">
    <text evidence="3">The sequence shown here is derived from an EMBL/GenBank/DDBJ whole genome shotgun (WGS) entry which is preliminary data.</text>
</comment>
<feature type="domain" description="MADF" evidence="2">
    <location>
        <begin position="175"/>
        <end position="264"/>
    </location>
</feature>
<dbReference type="PANTHER" id="PTHR12243:SF63">
    <property type="entry name" value="LD26477P"/>
    <property type="match status" value="1"/>
</dbReference>
<proteinExistence type="predicted"/>
<protein>
    <recommendedName>
        <fullName evidence="2">MADF domain-containing protein</fullName>
    </recommendedName>
</protein>
<sequence length="497" mass="55701">MWGCTRNPPPNSLHINSKEQWEAALCSSAPEVQDQILDWAKRVAETYAGPIKTAVTRGCFWPPPKRNNISMSSDPALQVAAVTRAADVIAAKGLDGRVDVAWDRAVVRGPYGVVQSVRLSMFSRVSAVQYQANRRMTEHCANADPMSGGAGAAAGDSPGLCVSQKIHWPHNVTCYLVKFYRQTPCLWDHSHRDYSDKMAKERALQQFSNETGYPVEAVRKKLINLRNQFTNEWQKMDRSSNSAKPYRTKWAFYKSLTFLKDVVLPRKPRNALHHEGVHMRMPPMGVQAFDARSMDMSASFGFARERRLHEAQQQFHHDGLDHSPQNHQNHGRSAQNNNNEDSSHLDGSALLDGLQQQQEGHRDGSSHQTPPQHQQDQDVTVIGPGGDVDDLELSQSSNSLVLSPEVTLEEPSSSERRILPAEDDGFHQDIRPTYTFPGERYGDIQRGDHVDAFTCYIGTELRRIPDEETVGQLKLQILKLIFNAQATTAAYQGNAQQ</sequence>
<accession>A0A9J6EY08</accession>
<dbReference type="PROSITE" id="PS51029">
    <property type="entry name" value="MADF"/>
    <property type="match status" value="1"/>
</dbReference>
<feature type="compositionally biased region" description="Low complexity" evidence="1">
    <location>
        <begin position="366"/>
        <end position="381"/>
    </location>
</feature>
<feature type="compositionally biased region" description="Polar residues" evidence="1">
    <location>
        <begin position="323"/>
        <end position="340"/>
    </location>
</feature>
<dbReference type="Pfam" id="PF10545">
    <property type="entry name" value="MADF_DNA_bdg"/>
    <property type="match status" value="1"/>
</dbReference>
<dbReference type="PANTHER" id="PTHR12243">
    <property type="entry name" value="MADF DOMAIN TRANSCRIPTION FACTOR"/>
    <property type="match status" value="1"/>
</dbReference>
<dbReference type="VEuPathDB" id="VectorBase:LOC119180088"/>
<dbReference type="GO" id="GO:0006357">
    <property type="term" value="P:regulation of transcription by RNA polymerase II"/>
    <property type="evidence" value="ECO:0007669"/>
    <property type="project" value="TreeGrafter"/>
</dbReference>
<dbReference type="AlphaFoldDB" id="A0A9J6EY08"/>
<reference evidence="3" key="1">
    <citation type="journal article" date="2020" name="Cell">
        <title>Large-Scale Comparative Analyses of Tick Genomes Elucidate Their Genetic Diversity and Vector Capacities.</title>
        <authorList>
            <consortium name="Tick Genome and Microbiome Consortium (TIGMIC)"/>
            <person name="Jia N."/>
            <person name="Wang J."/>
            <person name="Shi W."/>
            <person name="Du L."/>
            <person name="Sun Y."/>
            <person name="Zhan W."/>
            <person name="Jiang J.F."/>
            <person name="Wang Q."/>
            <person name="Zhang B."/>
            <person name="Ji P."/>
            <person name="Bell-Sakyi L."/>
            <person name="Cui X.M."/>
            <person name="Yuan T.T."/>
            <person name="Jiang B.G."/>
            <person name="Yang W.F."/>
            <person name="Lam T.T."/>
            <person name="Chang Q.C."/>
            <person name="Ding S.J."/>
            <person name="Wang X.J."/>
            <person name="Zhu J.G."/>
            <person name="Ruan X.D."/>
            <person name="Zhao L."/>
            <person name="Wei J.T."/>
            <person name="Ye R.Z."/>
            <person name="Que T.C."/>
            <person name="Du C.H."/>
            <person name="Zhou Y.H."/>
            <person name="Cheng J.X."/>
            <person name="Dai P.F."/>
            <person name="Guo W.B."/>
            <person name="Han X.H."/>
            <person name="Huang E.J."/>
            <person name="Li L.F."/>
            <person name="Wei W."/>
            <person name="Gao Y.C."/>
            <person name="Liu J.Z."/>
            <person name="Shao H.Z."/>
            <person name="Wang X."/>
            <person name="Wang C.C."/>
            <person name="Yang T.C."/>
            <person name="Huo Q.B."/>
            <person name="Li W."/>
            <person name="Chen H.Y."/>
            <person name="Chen S.E."/>
            <person name="Zhou L.G."/>
            <person name="Ni X.B."/>
            <person name="Tian J.H."/>
            <person name="Sheng Y."/>
            <person name="Liu T."/>
            <person name="Pan Y.S."/>
            <person name="Xia L.Y."/>
            <person name="Li J."/>
            <person name="Zhao F."/>
            <person name="Cao W.C."/>
        </authorList>
    </citation>
    <scope>NUCLEOTIDE SEQUENCE</scope>
    <source>
        <strain evidence="3">Rmic-2018</strain>
    </source>
</reference>
<dbReference type="SMART" id="SM00595">
    <property type="entry name" value="MADF"/>
    <property type="match status" value="1"/>
</dbReference>
<dbReference type="InterPro" id="IPR039353">
    <property type="entry name" value="TF_Adf1"/>
</dbReference>
<dbReference type="InterPro" id="IPR006578">
    <property type="entry name" value="MADF-dom"/>
</dbReference>
<feature type="region of interest" description="Disordered" evidence="1">
    <location>
        <begin position="318"/>
        <end position="430"/>
    </location>
</feature>
<dbReference type="GO" id="GO:0005634">
    <property type="term" value="C:nucleus"/>
    <property type="evidence" value="ECO:0007669"/>
    <property type="project" value="TreeGrafter"/>
</dbReference>
<evidence type="ECO:0000256" key="1">
    <source>
        <dbReference type="SAM" id="MobiDB-lite"/>
    </source>
</evidence>
<organism evidence="3 4">
    <name type="scientific">Rhipicephalus microplus</name>
    <name type="common">Cattle tick</name>
    <name type="synonym">Boophilus microplus</name>
    <dbReference type="NCBI Taxonomy" id="6941"/>
    <lineage>
        <taxon>Eukaryota</taxon>
        <taxon>Metazoa</taxon>
        <taxon>Ecdysozoa</taxon>
        <taxon>Arthropoda</taxon>
        <taxon>Chelicerata</taxon>
        <taxon>Arachnida</taxon>
        <taxon>Acari</taxon>
        <taxon>Parasitiformes</taxon>
        <taxon>Ixodida</taxon>
        <taxon>Ixodoidea</taxon>
        <taxon>Ixodidae</taxon>
        <taxon>Rhipicephalinae</taxon>
        <taxon>Rhipicephalus</taxon>
        <taxon>Boophilus</taxon>
    </lineage>
</organism>
<dbReference type="EMBL" id="JABSTU010000001">
    <property type="protein sequence ID" value="KAH8039374.1"/>
    <property type="molecule type" value="Genomic_DNA"/>
</dbReference>
<reference evidence="3" key="2">
    <citation type="submission" date="2021-09" db="EMBL/GenBank/DDBJ databases">
        <authorList>
            <person name="Jia N."/>
            <person name="Wang J."/>
            <person name="Shi W."/>
            <person name="Du L."/>
            <person name="Sun Y."/>
            <person name="Zhan W."/>
            <person name="Jiang J."/>
            <person name="Wang Q."/>
            <person name="Zhang B."/>
            <person name="Ji P."/>
            <person name="Sakyi L.B."/>
            <person name="Cui X."/>
            <person name="Yuan T."/>
            <person name="Jiang B."/>
            <person name="Yang W."/>
            <person name="Lam T.T.-Y."/>
            <person name="Chang Q."/>
            <person name="Ding S."/>
            <person name="Wang X."/>
            <person name="Zhu J."/>
            <person name="Ruan X."/>
            <person name="Zhao L."/>
            <person name="Wei J."/>
            <person name="Que T."/>
            <person name="Du C."/>
            <person name="Cheng J."/>
            <person name="Dai P."/>
            <person name="Han X."/>
            <person name="Huang E."/>
            <person name="Gao Y."/>
            <person name="Liu J."/>
            <person name="Shao H."/>
            <person name="Ye R."/>
            <person name="Li L."/>
            <person name="Wei W."/>
            <person name="Wang X."/>
            <person name="Wang C."/>
            <person name="Huo Q."/>
            <person name="Li W."/>
            <person name="Guo W."/>
            <person name="Chen H."/>
            <person name="Chen S."/>
            <person name="Zhou L."/>
            <person name="Zhou L."/>
            <person name="Ni X."/>
            <person name="Tian J."/>
            <person name="Zhou Y."/>
            <person name="Sheng Y."/>
            <person name="Liu T."/>
            <person name="Pan Y."/>
            <person name="Xia L."/>
            <person name="Li J."/>
            <person name="Zhao F."/>
            <person name="Cao W."/>
        </authorList>
    </citation>
    <scope>NUCLEOTIDE SEQUENCE</scope>
    <source>
        <strain evidence="3">Rmic-2018</strain>
        <tissue evidence="3">Larvae</tissue>
    </source>
</reference>
<evidence type="ECO:0000259" key="2">
    <source>
        <dbReference type="PROSITE" id="PS51029"/>
    </source>
</evidence>